<evidence type="ECO:0000313" key="11">
    <source>
        <dbReference type="Proteomes" id="UP000002453"/>
    </source>
</evidence>
<dbReference type="EMBL" id="CP001185">
    <property type="protein sequence ID" value="ACJ75271.1"/>
    <property type="molecule type" value="Genomic_DNA"/>
</dbReference>
<keyword evidence="11" id="KW-1185">Reference proteome</keyword>
<dbReference type="SUPFAM" id="SSF63411">
    <property type="entry name" value="LuxS/MPP-like metallohydrolase"/>
    <property type="match status" value="2"/>
</dbReference>
<dbReference type="InterPro" id="IPR001431">
    <property type="entry name" value="Pept_M16_Zn_BS"/>
</dbReference>
<evidence type="ECO:0000259" key="8">
    <source>
        <dbReference type="Pfam" id="PF00675"/>
    </source>
</evidence>
<evidence type="ECO:0000313" key="10">
    <source>
        <dbReference type="EMBL" id="ACJ75271.1"/>
    </source>
</evidence>
<dbReference type="Pfam" id="PF00675">
    <property type="entry name" value="Peptidase_M16"/>
    <property type="match status" value="1"/>
</dbReference>
<keyword evidence="6" id="KW-0482">Metalloprotease</keyword>
<feature type="domain" description="Peptidase M16 C-terminal" evidence="9">
    <location>
        <begin position="192"/>
        <end position="368"/>
    </location>
</feature>
<evidence type="ECO:0000256" key="5">
    <source>
        <dbReference type="ARBA" id="ARBA00022833"/>
    </source>
</evidence>
<dbReference type="GO" id="GO:0006508">
    <property type="term" value="P:proteolysis"/>
    <property type="evidence" value="ECO:0007669"/>
    <property type="project" value="UniProtKB-KW"/>
</dbReference>
<evidence type="ECO:0000256" key="7">
    <source>
        <dbReference type="RuleBase" id="RU004447"/>
    </source>
</evidence>
<dbReference type="InterPro" id="IPR011249">
    <property type="entry name" value="Metalloenz_LuxS/M16"/>
</dbReference>
<evidence type="ECO:0000256" key="1">
    <source>
        <dbReference type="ARBA" id="ARBA00007261"/>
    </source>
</evidence>
<dbReference type="Proteomes" id="UP000002453">
    <property type="component" value="Chromosome"/>
</dbReference>
<proteinExistence type="inferred from homology"/>
<dbReference type="HOGENOM" id="CLU_009902_1_1_0"/>
<evidence type="ECO:0000256" key="6">
    <source>
        <dbReference type="ARBA" id="ARBA00023049"/>
    </source>
</evidence>
<feature type="domain" description="Peptidase M16 N-terminal" evidence="8">
    <location>
        <begin position="40"/>
        <end position="180"/>
    </location>
</feature>
<dbReference type="InterPro" id="IPR007863">
    <property type="entry name" value="Peptidase_M16_C"/>
</dbReference>
<accession>B7IGQ7</accession>
<evidence type="ECO:0000256" key="3">
    <source>
        <dbReference type="ARBA" id="ARBA00022723"/>
    </source>
</evidence>
<dbReference type="InterPro" id="IPR050626">
    <property type="entry name" value="Peptidase_M16"/>
</dbReference>
<organism evidence="10 11">
    <name type="scientific">Thermosipho africanus (strain TCF52B)</name>
    <dbReference type="NCBI Taxonomy" id="484019"/>
    <lineage>
        <taxon>Bacteria</taxon>
        <taxon>Thermotogati</taxon>
        <taxon>Thermotogota</taxon>
        <taxon>Thermotogae</taxon>
        <taxon>Thermotogales</taxon>
        <taxon>Fervidobacteriaceae</taxon>
        <taxon>Thermosipho</taxon>
    </lineage>
</organism>
<comment type="similarity">
    <text evidence="1 7">Belongs to the peptidase M16 family.</text>
</comment>
<dbReference type="STRING" id="484019.THA_809"/>
<dbReference type="PROSITE" id="PS00143">
    <property type="entry name" value="INSULINASE"/>
    <property type="match status" value="1"/>
</dbReference>
<evidence type="ECO:0000259" key="9">
    <source>
        <dbReference type="Pfam" id="PF05193"/>
    </source>
</evidence>
<reference evidence="10 11" key="1">
    <citation type="journal article" date="2009" name="J. Bacteriol.">
        <title>The genome of Thermosipho africanus TCF52B: lateral genetic connections to the Firmicutes and Archaea.</title>
        <authorList>
            <person name="Nesboe C.L."/>
            <person name="Bapteste E."/>
            <person name="Curtis B."/>
            <person name="Dahle H."/>
            <person name="Lopez P."/>
            <person name="Macleod D."/>
            <person name="Dlutek M."/>
            <person name="Bowman S."/>
            <person name="Zhaxybayeva O."/>
            <person name="Birkeland N.-K."/>
            <person name="Doolittle W.F."/>
        </authorList>
    </citation>
    <scope>NUCLEOTIDE SEQUENCE [LARGE SCALE GENOMIC DNA]</scope>
    <source>
        <strain evidence="10 11">TCF52B</strain>
    </source>
</reference>
<keyword evidence="5" id="KW-0862">Zinc</keyword>
<dbReference type="InterPro" id="IPR011765">
    <property type="entry name" value="Pept_M16_N"/>
</dbReference>
<dbReference type="Gene3D" id="3.30.830.10">
    <property type="entry name" value="Metalloenzyme, LuxS/M16 peptidase-like"/>
    <property type="match status" value="2"/>
</dbReference>
<name>B7IGQ7_THEAB</name>
<keyword evidence="4" id="KW-0378">Hydrolase</keyword>
<dbReference type="AlphaFoldDB" id="B7IGQ7"/>
<dbReference type="PANTHER" id="PTHR43690">
    <property type="entry name" value="NARDILYSIN"/>
    <property type="match status" value="1"/>
</dbReference>
<gene>
    <name evidence="10" type="ordered locus">THA_809</name>
</gene>
<dbReference type="PANTHER" id="PTHR43690:SF17">
    <property type="entry name" value="PROTEIN YHJJ"/>
    <property type="match status" value="1"/>
</dbReference>
<dbReference type="GO" id="GO:0004222">
    <property type="term" value="F:metalloendopeptidase activity"/>
    <property type="evidence" value="ECO:0007669"/>
    <property type="project" value="InterPro"/>
</dbReference>
<dbReference type="Pfam" id="PF05193">
    <property type="entry name" value="Peptidase_M16_C"/>
    <property type="match status" value="1"/>
</dbReference>
<protein>
    <submittedName>
        <fullName evidence="10">Zinc protease</fullName>
    </submittedName>
</protein>
<keyword evidence="2 10" id="KW-0645">Protease</keyword>
<dbReference type="RefSeq" id="WP_012579811.1">
    <property type="nucleotide sequence ID" value="NC_011653.1"/>
</dbReference>
<dbReference type="OrthoDB" id="9811314at2"/>
<dbReference type="KEGG" id="taf:THA_809"/>
<keyword evidence="3" id="KW-0479">Metal-binding</keyword>
<evidence type="ECO:0000256" key="4">
    <source>
        <dbReference type="ARBA" id="ARBA00022801"/>
    </source>
</evidence>
<evidence type="ECO:0000256" key="2">
    <source>
        <dbReference type="ARBA" id="ARBA00022670"/>
    </source>
</evidence>
<sequence>MKRLLLLLMLSIFALFLFAVEIPNVNFVEYTLNNGLKVFIFEDHSVPLVKVEIWYKVGSIDEEEGKTGIAHLLEHTMFNGTNALPKGGIDDLITSVGGSNNAATSYDYTVYYELVPSAKLELALAIEADRMRNLKIDPDDFYREKEVVKQERRMRIENNYIQSGWEELQANAFKGTPLGHFVIGFMEDLERITHIDVRNFYEMFYAPNNAILSISGDVNPEEAIKLVEKYFGEYSPEQVKRPEYAEPKIEGETILKLPRMTRLSLLMELYSIPKADHEDIPAIEALLDIWLNSKNSRVNKELYFNKQLILGTGGFIYDLRIPGMAVIYAFGYKEEDLDAIKDGIDKELERIINEGISEEELQKVKKQMIKSLIFAQKDLKEFSSEIVLGKLRFDNPELYKQKLEKLNQLTSEDIQRVAKKYFYSKNRYVGYIVPKK</sequence>
<dbReference type="eggNOG" id="COG0612">
    <property type="taxonomic scope" value="Bacteria"/>
</dbReference>
<dbReference type="GO" id="GO:0046872">
    <property type="term" value="F:metal ion binding"/>
    <property type="evidence" value="ECO:0007669"/>
    <property type="project" value="UniProtKB-KW"/>
</dbReference>